<evidence type="ECO:0000313" key="1">
    <source>
        <dbReference type="EMBL" id="NMM98554.1"/>
    </source>
</evidence>
<proteinExistence type="predicted"/>
<name>A0A7Y0HXZ1_9BIFI</name>
<sequence length="84" mass="8911">MDAKGIADRDRTGDCRHENAPLSAGVWLLIAADRFVSGNTRLFGDEYSAQAGALANSCQWKVVDAEIMDSATSAVTGAAIHWSV</sequence>
<protein>
    <submittedName>
        <fullName evidence="1">Uncharacterized protein</fullName>
    </submittedName>
</protein>
<dbReference type="EMBL" id="JAAIIG010000006">
    <property type="protein sequence ID" value="NMM98554.1"/>
    <property type="molecule type" value="Genomic_DNA"/>
</dbReference>
<reference evidence="1 2" key="1">
    <citation type="submission" date="2020-02" db="EMBL/GenBank/DDBJ databases">
        <title>Characterization of phylogenetic diversity of novel bifidobacterial species isolated in Czech ZOOs.</title>
        <authorList>
            <person name="Lugli G.A."/>
            <person name="Vera N.B."/>
            <person name="Ventura M."/>
        </authorList>
    </citation>
    <scope>NUCLEOTIDE SEQUENCE [LARGE SCALE GENOMIC DNA]</scope>
    <source>
        <strain evidence="1 2">DSM 109959</strain>
    </source>
</reference>
<evidence type="ECO:0000313" key="2">
    <source>
        <dbReference type="Proteomes" id="UP000543419"/>
    </source>
</evidence>
<gene>
    <name evidence="1" type="ORF">G1C97_1506</name>
</gene>
<comment type="caution">
    <text evidence="1">The sequence shown here is derived from an EMBL/GenBank/DDBJ whole genome shotgun (WGS) entry which is preliminary data.</text>
</comment>
<accession>A0A7Y0HXZ1</accession>
<organism evidence="1 2">
    <name type="scientific">Bifidobacterium olomucense</name>
    <dbReference type="NCBI Taxonomy" id="2675324"/>
    <lineage>
        <taxon>Bacteria</taxon>
        <taxon>Bacillati</taxon>
        <taxon>Actinomycetota</taxon>
        <taxon>Actinomycetes</taxon>
        <taxon>Bifidobacteriales</taxon>
        <taxon>Bifidobacteriaceae</taxon>
        <taxon>Bifidobacterium</taxon>
    </lineage>
</organism>
<dbReference type="AlphaFoldDB" id="A0A7Y0HXZ1"/>
<dbReference type="Proteomes" id="UP000543419">
    <property type="component" value="Unassembled WGS sequence"/>
</dbReference>
<keyword evidence="2" id="KW-1185">Reference proteome</keyword>